<dbReference type="AlphaFoldDB" id="A0A6A4GB19"/>
<protein>
    <recommendedName>
        <fullName evidence="4">DNA replication factor Cdt1 C-terminal domain-containing protein</fullName>
    </recommendedName>
</protein>
<reference evidence="5" key="1">
    <citation type="journal article" date="2019" name="Environ. Microbiol.">
        <title>Fungal ecological strategies reflected in gene transcription - a case study of two litter decomposers.</title>
        <authorList>
            <person name="Barbi F."/>
            <person name="Kohler A."/>
            <person name="Barry K."/>
            <person name="Baskaran P."/>
            <person name="Daum C."/>
            <person name="Fauchery L."/>
            <person name="Ihrmark K."/>
            <person name="Kuo A."/>
            <person name="LaButti K."/>
            <person name="Lipzen A."/>
            <person name="Morin E."/>
            <person name="Grigoriev I.V."/>
            <person name="Henrissat B."/>
            <person name="Lindahl B."/>
            <person name="Martin F."/>
        </authorList>
    </citation>
    <scope>NUCLEOTIDE SEQUENCE</scope>
    <source>
        <strain evidence="5">JB14</strain>
    </source>
</reference>
<sequence length="441" mass="48095">LAPHLMHLQLIQTSLQRALCHVLASCATSPSRQTGILLNVVNHVSLGQYTGVSTNFSAEDLRRLCWLWEWDGKTMKDSDSTEDGSSSLQTPLSSKDWIRGSMGFVVTSATHISKAGRSRVPAYGIGIKVDPFIATGAMTAVARWVAATEMRNLIFRGKLQLWTKIHADLSAVPVVPSADLPNLSHSVKAPSLALAFASLSPKSLTTTTSNADLTGPSSARHSSGLPTKQCLSNSIPDALTLPKGLECASGPSTPRSRDTKSDLTPTTPRRQALYDRIQQRSPSASPIKPSHHAEGPRSKTGQKEKRRRCLLGRLGGVAECALLLHHDRVRSYLMQSHVLPWLEVVNSIMRSFPATVSLAEANESLELLINLCPSFLRIVYIKGEQWLEMPSVSASPSKQLLDSIEGMTLGNPKNIKRAAGNLREVRELIRQELALLEWQGD</sequence>
<dbReference type="Gene3D" id="1.10.10.1420">
    <property type="entry name" value="DNA replication factor Cdt1, C-terminal WH domain"/>
    <property type="match status" value="1"/>
</dbReference>
<feature type="compositionally biased region" description="Basic and acidic residues" evidence="3">
    <location>
        <begin position="291"/>
        <end position="303"/>
    </location>
</feature>
<feature type="non-terminal residue" evidence="5">
    <location>
        <position position="1"/>
    </location>
</feature>
<dbReference type="OrthoDB" id="3366139at2759"/>
<keyword evidence="2" id="KW-0131">Cell cycle</keyword>
<dbReference type="EMBL" id="ML771135">
    <property type="protein sequence ID" value="KAE9382684.1"/>
    <property type="molecule type" value="Genomic_DNA"/>
</dbReference>
<evidence type="ECO:0000313" key="5">
    <source>
        <dbReference type="EMBL" id="KAE9382684.1"/>
    </source>
</evidence>
<proteinExistence type="inferred from homology"/>
<dbReference type="InterPro" id="IPR032054">
    <property type="entry name" value="Cdt1_C"/>
</dbReference>
<evidence type="ECO:0000313" key="6">
    <source>
        <dbReference type="Proteomes" id="UP000799118"/>
    </source>
</evidence>
<comment type="similarity">
    <text evidence="1">Belongs to the Cdt1 family.</text>
</comment>
<feature type="region of interest" description="Disordered" evidence="3">
    <location>
        <begin position="205"/>
        <end position="229"/>
    </location>
</feature>
<dbReference type="Pfam" id="PF16679">
    <property type="entry name" value="CDT1_C"/>
    <property type="match status" value="1"/>
</dbReference>
<dbReference type="Proteomes" id="UP000799118">
    <property type="component" value="Unassembled WGS sequence"/>
</dbReference>
<feature type="compositionally biased region" description="Polar residues" evidence="3">
    <location>
        <begin position="210"/>
        <end position="229"/>
    </location>
</feature>
<accession>A0A6A4GB19</accession>
<name>A0A6A4GB19_9AGAR</name>
<dbReference type="InterPro" id="IPR038090">
    <property type="entry name" value="Cdt1_C_WH_dom_sf"/>
</dbReference>
<feature type="domain" description="DNA replication factor Cdt1 C-terminal" evidence="4">
    <location>
        <begin position="273"/>
        <end position="381"/>
    </location>
</feature>
<gene>
    <name evidence="5" type="ORF">BT96DRAFT_845225</name>
</gene>
<organism evidence="5 6">
    <name type="scientific">Gymnopus androsaceus JB14</name>
    <dbReference type="NCBI Taxonomy" id="1447944"/>
    <lineage>
        <taxon>Eukaryota</taxon>
        <taxon>Fungi</taxon>
        <taxon>Dikarya</taxon>
        <taxon>Basidiomycota</taxon>
        <taxon>Agaricomycotina</taxon>
        <taxon>Agaricomycetes</taxon>
        <taxon>Agaricomycetidae</taxon>
        <taxon>Agaricales</taxon>
        <taxon>Marasmiineae</taxon>
        <taxon>Omphalotaceae</taxon>
        <taxon>Gymnopus</taxon>
    </lineage>
</organism>
<evidence type="ECO:0000256" key="3">
    <source>
        <dbReference type="SAM" id="MobiDB-lite"/>
    </source>
</evidence>
<feature type="region of interest" description="Disordered" evidence="3">
    <location>
        <begin position="242"/>
        <end position="306"/>
    </location>
</feature>
<evidence type="ECO:0000256" key="1">
    <source>
        <dbReference type="ARBA" id="ARBA00008356"/>
    </source>
</evidence>
<evidence type="ECO:0000256" key="2">
    <source>
        <dbReference type="ARBA" id="ARBA00023306"/>
    </source>
</evidence>
<evidence type="ECO:0000259" key="4">
    <source>
        <dbReference type="Pfam" id="PF16679"/>
    </source>
</evidence>
<keyword evidence="6" id="KW-1185">Reference proteome</keyword>